<protein>
    <submittedName>
        <fullName evidence="2">Uncharacterized protein</fullName>
    </submittedName>
</protein>
<evidence type="ECO:0000256" key="1">
    <source>
        <dbReference type="SAM" id="Phobius"/>
    </source>
</evidence>
<sequence length="43" mass="4908">MLARLQARFPSAWIVISTGTSLLFGLMEVTTWFCYRENGQALK</sequence>
<keyword evidence="3" id="KW-1185">Reference proteome</keyword>
<evidence type="ECO:0000313" key="3">
    <source>
        <dbReference type="Proteomes" id="UP000009235"/>
    </source>
</evidence>
<dbReference type="AlphaFoldDB" id="F6EHN2"/>
<reference evidence="2 3" key="1">
    <citation type="journal article" date="2011" name="J. Bacteriol.">
        <title>Complete genome sequence of Amycolicicoccus subflavus DQS3-9A1T, an actinomycete isolated from crude oil-polluted soil.</title>
        <authorList>
            <person name="Cai M."/>
            <person name="Chen W.M."/>
            <person name="Nie Y."/>
            <person name="Chi C.Q."/>
            <person name="Wang Y.N."/>
            <person name="Tang Y.Q."/>
            <person name="Li G.Y."/>
            <person name="Wu X.L."/>
        </authorList>
    </citation>
    <scope>NUCLEOTIDE SEQUENCE [LARGE SCALE GENOMIC DNA]</scope>
    <source>
        <strain evidence="3">DSM 45089 / DQS3-9A1</strain>
    </source>
</reference>
<keyword evidence="1" id="KW-0812">Transmembrane</keyword>
<feature type="transmembrane region" description="Helical" evidence="1">
    <location>
        <begin position="12"/>
        <end position="35"/>
    </location>
</feature>
<name>F6EHN2_HOYSD</name>
<dbReference type="KEGG" id="asd:AS9A_3960"/>
<dbReference type="HOGENOM" id="CLU_3228749_0_0_11"/>
<dbReference type="EMBL" id="CP002786">
    <property type="protein sequence ID" value="AEF42396.1"/>
    <property type="molecule type" value="Genomic_DNA"/>
</dbReference>
<gene>
    <name evidence="2" type="ordered locus">AS9A_3960</name>
</gene>
<proteinExistence type="predicted"/>
<accession>F6EHN2</accession>
<organism evidence="2 3">
    <name type="scientific">Hoyosella subflava (strain DSM 45089 / JCM 17490 / NBRC 109087 / DQS3-9A1)</name>
    <name type="common">Amycolicicoccus subflavus</name>
    <dbReference type="NCBI Taxonomy" id="443218"/>
    <lineage>
        <taxon>Bacteria</taxon>
        <taxon>Bacillati</taxon>
        <taxon>Actinomycetota</taxon>
        <taxon>Actinomycetes</taxon>
        <taxon>Mycobacteriales</taxon>
        <taxon>Hoyosellaceae</taxon>
        <taxon>Hoyosella</taxon>
    </lineage>
</organism>
<evidence type="ECO:0000313" key="2">
    <source>
        <dbReference type="EMBL" id="AEF42396.1"/>
    </source>
</evidence>
<keyword evidence="1" id="KW-0472">Membrane</keyword>
<dbReference type="Proteomes" id="UP000009235">
    <property type="component" value="Chromosome"/>
</dbReference>
<keyword evidence="1" id="KW-1133">Transmembrane helix</keyword>